<feature type="signal peptide" evidence="1">
    <location>
        <begin position="1"/>
        <end position="17"/>
    </location>
</feature>
<proteinExistence type="predicted"/>
<dbReference type="EMBL" id="GGFK01014521">
    <property type="protein sequence ID" value="MBW47842.1"/>
    <property type="molecule type" value="Transcribed_RNA"/>
</dbReference>
<protein>
    <submittedName>
        <fullName evidence="2">Putative secreted protein</fullName>
    </submittedName>
</protein>
<feature type="chain" id="PRO_5014656353" evidence="1">
    <location>
        <begin position="18"/>
        <end position="90"/>
    </location>
</feature>
<evidence type="ECO:0000256" key="1">
    <source>
        <dbReference type="SAM" id="SignalP"/>
    </source>
</evidence>
<accession>A0A2M4B4D3</accession>
<keyword evidence="1" id="KW-0732">Signal</keyword>
<evidence type="ECO:0000313" key="2">
    <source>
        <dbReference type="EMBL" id="MBW47842.1"/>
    </source>
</evidence>
<sequence length="90" mass="10090">MMFLSLFLLQKIQTLGAMGEGWPTLGKLLVEERRRRPEPTTPQVVAWSRRGGDTCFVFHSCLNVAFAHSPIGDERSSARVLRAAESHHAQ</sequence>
<name>A0A2M4B4D3_9DIPT</name>
<organism evidence="2">
    <name type="scientific">Anopheles triannulatus</name>
    <dbReference type="NCBI Taxonomy" id="58253"/>
    <lineage>
        <taxon>Eukaryota</taxon>
        <taxon>Metazoa</taxon>
        <taxon>Ecdysozoa</taxon>
        <taxon>Arthropoda</taxon>
        <taxon>Hexapoda</taxon>
        <taxon>Insecta</taxon>
        <taxon>Pterygota</taxon>
        <taxon>Neoptera</taxon>
        <taxon>Endopterygota</taxon>
        <taxon>Diptera</taxon>
        <taxon>Nematocera</taxon>
        <taxon>Culicoidea</taxon>
        <taxon>Culicidae</taxon>
        <taxon>Anophelinae</taxon>
        <taxon>Anopheles</taxon>
    </lineage>
</organism>
<reference evidence="2" key="1">
    <citation type="submission" date="2018-01" db="EMBL/GenBank/DDBJ databases">
        <title>An insight into the sialome of Amazonian anophelines.</title>
        <authorList>
            <person name="Ribeiro J.M."/>
            <person name="Scarpassa V."/>
            <person name="Calvo E."/>
        </authorList>
    </citation>
    <scope>NUCLEOTIDE SEQUENCE</scope>
    <source>
        <tissue evidence="2">Salivary glands</tissue>
    </source>
</reference>
<dbReference type="AlphaFoldDB" id="A0A2M4B4D3"/>